<dbReference type="RefSeq" id="WP_105959483.1">
    <property type="nucleotide sequence ID" value="NZ_PVNS01000009.1"/>
</dbReference>
<comment type="caution">
    <text evidence="8">The sequence shown here is derived from an EMBL/GenBank/DDBJ whole genome shotgun (WGS) entry which is preliminary data.</text>
</comment>
<sequence length="292" mass="33332">MLKSMTGFGRLEEKISGGRVRAEIKAVNHRFCEIHAVLPKEWQHYEPQAVKELESRIERGRIDLLVEFIPDKDKEADIHINEALLAQLKETFDRIAEQTGSTDSFPAAAMLEHKEVTFFSGSVADEAAAEEVIPPILHRLASELNRMKRTEGKALEENIEQLLEKTVNSLYRMENAAPAVRTDFQEKLASRISRWLSPGEISEDRILTEAAVFAEKADVTEEITRLWSHIHQFRETLNRKGSAGRRLEFILQEMNREINTIGSKASLPEISAEVIDVKESFEKIKEQIQNIE</sequence>
<protein>
    <submittedName>
        <fullName evidence="8">YicC family protein</fullName>
    </submittedName>
</protein>
<keyword evidence="9" id="KW-1185">Reference proteome</keyword>
<evidence type="ECO:0000259" key="6">
    <source>
        <dbReference type="Pfam" id="PF03755"/>
    </source>
</evidence>
<dbReference type="Proteomes" id="UP000243650">
    <property type="component" value="Unassembled WGS sequence"/>
</dbReference>
<dbReference type="EMBL" id="PVNS01000009">
    <property type="protein sequence ID" value="PRO65283.1"/>
    <property type="molecule type" value="Genomic_DNA"/>
</dbReference>
<dbReference type="AlphaFoldDB" id="A0A2P6MG96"/>
<gene>
    <name evidence="8" type="ORF">C6I21_10815</name>
</gene>
<dbReference type="InterPro" id="IPR013527">
    <property type="entry name" value="YicC-like_N"/>
</dbReference>
<organism evidence="8 9">
    <name type="scientific">Alkalicoccus urumqiensis</name>
    <name type="common">Bacillus urumqiensis</name>
    <dbReference type="NCBI Taxonomy" id="1548213"/>
    <lineage>
        <taxon>Bacteria</taxon>
        <taxon>Bacillati</taxon>
        <taxon>Bacillota</taxon>
        <taxon>Bacilli</taxon>
        <taxon>Bacillales</taxon>
        <taxon>Bacillaceae</taxon>
        <taxon>Alkalicoccus</taxon>
    </lineage>
</organism>
<evidence type="ECO:0000256" key="4">
    <source>
        <dbReference type="ARBA" id="ARBA00022801"/>
    </source>
</evidence>
<feature type="domain" description="Endoribonuclease YicC-like C-terminal" evidence="7">
    <location>
        <begin position="174"/>
        <end position="292"/>
    </location>
</feature>
<comment type="cofactor">
    <cofactor evidence="1">
        <name>a divalent metal cation</name>
        <dbReference type="ChEBI" id="CHEBI:60240"/>
    </cofactor>
</comment>
<proteinExistence type="inferred from homology"/>
<evidence type="ECO:0000256" key="5">
    <source>
        <dbReference type="ARBA" id="ARBA00035648"/>
    </source>
</evidence>
<evidence type="ECO:0000313" key="8">
    <source>
        <dbReference type="EMBL" id="PRO65283.1"/>
    </source>
</evidence>
<feature type="domain" description="Endoribonuclease YicC-like N-terminal" evidence="6">
    <location>
        <begin position="2"/>
        <end position="156"/>
    </location>
</feature>
<keyword evidence="4" id="KW-0378">Hydrolase</keyword>
<dbReference type="GO" id="GO:0016787">
    <property type="term" value="F:hydrolase activity"/>
    <property type="evidence" value="ECO:0007669"/>
    <property type="project" value="UniProtKB-KW"/>
</dbReference>
<evidence type="ECO:0000259" key="7">
    <source>
        <dbReference type="Pfam" id="PF08340"/>
    </source>
</evidence>
<evidence type="ECO:0000256" key="2">
    <source>
        <dbReference type="ARBA" id="ARBA00022722"/>
    </source>
</evidence>
<accession>A0A2P6MG96</accession>
<dbReference type="PANTHER" id="PTHR30636">
    <property type="entry name" value="UPF0701 PROTEIN YICC"/>
    <property type="match status" value="1"/>
</dbReference>
<name>A0A2P6MG96_ALKUR</name>
<evidence type="ECO:0000313" key="9">
    <source>
        <dbReference type="Proteomes" id="UP000243650"/>
    </source>
</evidence>
<dbReference type="Pfam" id="PF08340">
    <property type="entry name" value="YicC-like_C"/>
    <property type="match status" value="1"/>
</dbReference>
<comment type="similarity">
    <text evidence="5">Belongs to the YicC/YloC family.</text>
</comment>
<dbReference type="OrthoDB" id="9771229at2"/>
<dbReference type="InterPro" id="IPR013551">
    <property type="entry name" value="YicC-like_C"/>
</dbReference>
<reference evidence="8 9" key="1">
    <citation type="submission" date="2018-03" db="EMBL/GenBank/DDBJ databases">
        <title>Bacillus urumqiensis sp. nov., a moderately haloalkaliphilic bacterium isolated from a salt lake.</title>
        <authorList>
            <person name="Zhao B."/>
            <person name="Liao Z."/>
        </authorList>
    </citation>
    <scope>NUCLEOTIDE SEQUENCE [LARGE SCALE GENOMIC DNA]</scope>
    <source>
        <strain evidence="8 9">BZ-SZ-XJ18</strain>
    </source>
</reference>
<keyword evidence="2" id="KW-0540">Nuclease</keyword>
<dbReference type="NCBIfam" id="TIGR00255">
    <property type="entry name" value="YicC/YloC family endoribonuclease"/>
    <property type="match status" value="1"/>
</dbReference>
<evidence type="ECO:0000256" key="1">
    <source>
        <dbReference type="ARBA" id="ARBA00001968"/>
    </source>
</evidence>
<dbReference type="PANTHER" id="PTHR30636:SF3">
    <property type="entry name" value="UPF0701 PROTEIN YICC"/>
    <property type="match status" value="1"/>
</dbReference>
<dbReference type="Pfam" id="PF03755">
    <property type="entry name" value="YicC-like_N"/>
    <property type="match status" value="1"/>
</dbReference>
<dbReference type="GO" id="GO:0004521">
    <property type="term" value="F:RNA endonuclease activity"/>
    <property type="evidence" value="ECO:0007669"/>
    <property type="project" value="InterPro"/>
</dbReference>
<keyword evidence="3" id="KW-0255">Endonuclease</keyword>
<dbReference type="InterPro" id="IPR005229">
    <property type="entry name" value="YicC/YloC-like"/>
</dbReference>
<evidence type="ECO:0000256" key="3">
    <source>
        <dbReference type="ARBA" id="ARBA00022759"/>
    </source>
</evidence>